<reference evidence="1 2" key="1">
    <citation type="submission" date="2019-09" db="EMBL/GenBank/DDBJ databases">
        <authorList>
            <person name="Brejova B."/>
        </authorList>
    </citation>
    <scope>NUCLEOTIDE SEQUENCE [LARGE SCALE GENOMIC DNA]</scope>
</reference>
<name>A0A5E8C0L2_9ASCO</name>
<protein>
    <submittedName>
        <fullName evidence="1">Uncharacterized protein</fullName>
    </submittedName>
</protein>
<dbReference type="GeneID" id="43583366"/>
<dbReference type="EMBL" id="CABVLU010000003">
    <property type="protein sequence ID" value="VVT55347.1"/>
    <property type="molecule type" value="Genomic_DNA"/>
</dbReference>
<evidence type="ECO:0000313" key="2">
    <source>
        <dbReference type="Proteomes" id="UP000398389"/>
    </source>
</evidence>
<accession>A0A5E8C0L2</accession>
<dbReference type="AlphaFoldDB" id="A0A5E8C0L2"/>
<keyword evidence="2" id="KW-1185">Reference proteome</keyword>
<sequence>MATLQHVLSSESDRPSVTALQHDMRKLQKENQSLIKEINTIKYHYYGCRQSLSQMLQCENFLDTVGISESGVPVLKPDRPVTTFPPTPFPMPNSGQIPIFDGKDVSYFIERYESAAKRSNANGKDKLHFLKMYVTKEVWAEIYGLVKTLKDWPAVKLYMIYAFQMEDAYAKFTMSMDYLVKSVALTLNNPDNFLYNVQGLSHILAYGDALHTNETSASLLDMFHFLSSHCKFIADDQAFDRMNVPPHIVSHMMKRPANIPWNVTREDAWKYIRMAIEHTLNFYLYCCRKTGASRFKEQPKTNE</sequence>
<proteinExistence type="predicted"/>
<dbReference type="RefSeq" id="XP_031855157.1">
    <property type="nucleotide sequence ID" value="XM_031999266.1"/>
</dbReference>
<gene>
    <name evidence="1" type="ORF">SAPINGB_P004551</name>
</gene>
<organism evidence="1 2">
    <name type="scientific">Magnusiomyces paraingens</name>
    <dbReference type="NCBI Taxonomy" id="2606893"/>
    <lineage>
        <taxon>Eukaryota</taxon>
        <taxon>Fungi</taxon>
        <taxon>Dikarya</taxon>
        <taxon>Ascomycota</taxon>
        <taxon>Saccharomycotina</taxon>
        <taxon>Dipodascomycetes</taxon>
        <taxon>Dipodascales</taxon>
        <taxon>Dipodascaceae</taxon>
        <taxon>Magnusiomyces</taxon>
    </lineage>
</organism>
<evidence type="ECO:0000313" key="1">
    <source>
        <dbReference type="EMBL" id="VVT55347.1"/>
    </source>
</evidence>
<dbReference type="Proteomes" id="UP000398389">
    <property type="component" value="Unassembled WGS sequence"/>
</dbReference>